<dbReference type="SMART" id="SM00397">
    <property type="entry name" value="t_SNARE"/>
    <property type="match status" value="1"/>
</dbReference>
<dbReference type="GeneID" id="94345425"/>
<dbReference type="InterPro" id="IPR000727">
    <property type="entry name" value="T_SNARE_dom"/>
</dbReference>
<dbReference type="SUPFAM" id="SSF58038">
    <property type="entry name" value="SNARE fusion complex"/>
    <property type="match status" value="1"/>
</dbReference>
<reference evidence="3 4" key="1">
    <citation type="journal article" date="2021" name="Genome Biol.">
        <title>AFLAP: assembly-free linkage analysis pipeline using k-mers from genome sequencing data.</title>
        <authorList>
            <person name="Fletcher K."/>
            <person name="Zhang L."/>
            <person name="Gil J."/>
            <person name="Han R."/>
            <person name="Cavanaugh K."/>
            <person name="Michelmore R."/>
        </authorList>
    </citation>
    <scope>NUCLEOTIDE SEQUENCE [LARGE SCALE GENOMIC DNA]</scope>
    <source>
        <strain evidence="3 4">SF5</strain>
    </source>
</reference>
<keyword evidence="1" id="KW-1133">Transmembrane helix</keyword>
<dbReference type="OrthoDB" id="18679at2759"/>
<keyword evidence="1" id="KW-0812">Transmembrane</keyword>
<dbReference type="CDD" id="cd15841">
    <property type="entry name" value="SNARE_Qc"/>
    <property type="match status" value="1"/>
</dbReference>
<comment type="caution">
    <text evidence="3">The sequence shown here is derived from an EMBL/GenBank/DDBJ whole genome shotgun (WGS) entry which is preliminary data.</text>
</comment>
<keyword evidence="4" id="KW-1185">Reference proteome</keyword>
<dbReference type="PROSITE" id="PS50192">
    <property type="entry name" value="T_SNARE"/>
    <property type="match status" value="1"/>
</dbReference>
<dbReference type="Gene3D" id="1.20.5.110">
    <property type="match status" value="1"/>
</dbReference>
<evidence type="ECO:0000313" key="4">
    <source>
        <dbReference type="Proteomes" id="UP000294530"/>
    </source>
</evidence>
<evidence type="ECO:0000313" key="3">
    <source>
        <dbReference type="EMBL" id="TDH70304.1"/>
    </source>
</evidence>
<feature type="domain" description="T-SNARE coiled-coil homology" evidence="2">
    <location>
        <begin position="23"/>
        <end position="85"/>
    </location>
</feature>
<protein>
    <recommendedName>
        <fullName evidence="2">t-SNARE coiled-coil homology domain-containing protein</fullName>
    </recommendedName>
</protein>
<feature type="transmembrane region" description="Helical" evidence="1">
    <location>
        <begin position="93"/>
        <end position="111"/>
    </location>
</feature>
<organism evidence="3 4">
    <name type="scientific">Bremia lactucae</name>
    <name type="common">Lettuce downy mildew</name>
    <dbReference type="NCBI Taxonomy" id="4779"/>
    <lineage>
        <taxon>Eukaryota</taxon>
        <taxon>Sar</taxon>
        <taxon>Stramenopiles</taxon>
        <taxon>Oomycota</taxon>
        <taxon>Peronosporomycetes</taxon>
        <taxon>Peronosporales</taxon>
        <taxon>Peronosporaceae</taxon>
        <taxon>Bremia</taxon>
    </lineage>
</organism>
<dbReference type="EMBL" id="SHOA02000010">
    <property type="protein sequence ID" value="TDH70304.1"/>
    <property type="molecule type" value="Genomic_DNA"/>
</dbReference>
<dbReference type="Proteomes" id="UP000294530">
    <property type="component" value="Unassembled WGS sequence"/>
</dbReference>
<evidence type="ECO:0000259" key="2">
    <source>
        <dbReference type="PROSITE" id="PS50192"/>
    </source>
</evidence>
<accession>A0A976IG07</accession>
<dbReference type="AlphaFoldDB" id="A0A976IG07"/>
<keyword evidence="1" id="KW-0472">Membrane</keyword>
<evidence type="ECO:0000256" key="1">
    <source>
        <dbReference type="SAM" id="Phobius"/>
    </source>
</evidence>
<name>A0A976IG07_BRELC</name>
<gene>
    <name evidence="3" type="ORF">CCR75_001653</name>
</gene>
<dbReference type="KEGG" id="blac:94345425"/>
<proteinExistence type="predicted"/>
<dbReference type="RefSeq" id="XP_067819803.1">
    <property type="nucleotide sequence ID" value="XM_067959754.1"/>
</dbReference>
<sequence length="112" mass="12371">MTEAQPTGDYVEAVTPRLLKRMDKATEDQERQLDAVYSGVKRLHNAAVATNDEVVSQNGMLDDVSIQIDNTESAVQQQTVAARKVVSAHRKLFCYYVIILLLAAALLIVILV</sequence>